<dbReference type="EMBL" id="HACG01041791">
    <property type="protein sequence ID" value="CEK88656.1"/>
    <property type="molecule type" value="Transcribed_RNA"/>
</dbReference>
<name>A0A0B7B8L7_9EUPU</name>
<accession>A0A0B7B8L7</accession>
<protein>
    <submittedName>
        <fullName evidence="1">Uncharacterized protein</fullName>
    </submittedName>
</protein>
<organism evidence="1">
    <name type="scientific">Arion vulgaris</name>
    <dbReference type="NCBI Taxonomy" id="1028688"/>
    <lineage>
        <taxon>Eukaryota</taxon>
        <taxon>Metazoa</taxon>
        <taxon>Spiralia</taxon>
        <taxon>Lophotrochozoa</taxon>
        <taxon>Mollusca</taxon>
        <taxon>Gastropoda</taxon>
        <taxon>Heterobranchia</taxon>
        <taxon>Euthyneura</taxon>
        <taxon>Panpulmonata</taxon>
        <taxon>Eupulmonata</taxon>
        <taxon>Stylommatophora</taxon>
        <taxon>Helicina</taxon>
        <taxon>Arionoidea</taxon>
        <taxon>Arionidae</taxon>
        <taxon>Arion</taxon>
    </lineage>
</organism>
<sequence>MPVLLKNENTTVYQAVDVEALVNEVRERLCLKSREKLCSQQRSAPYRLDRHSSDFQNTKHYSSPELCVYPCKRRLQNSCKCTKSISSNHRNNQTYENPRDLLAKLISEQSLIQEAVRRLQSQTTPVPRKFFSFVEDDSCDKFSNQDALYSGSEEDGLSTFV</sequence>
<reference evidence="1" key="1">
    <citation type="submission" date="2014-12" db="EMBL/GenBank/DDBJ databases">
        <title>Insight into the proteome of Arion vulgaris.</title>
        <authorList>
            <person name="Aradska J."/>
            <person name="Bulat T."/>
            <person name="Smidak R."/>
            <person name="Sarate P."/>
            <person name="Gangsoo J."/>
            <person name="Sialana F."/>
            <person name="Bilban M."/>
            <person name="Lubec G."/>
        </authorList>
    </citation>
    <scope>NUCLEOTIDE SEQUENCE</scope>
    <source>
        <tissue evidence="1">Skin</tissue>
    </source>
</reference>
<proteinExistence type="predicted"/>
<evidence type="ECO:0000313" key="1">
    <source>
        <dbReference type="EMBL" id="CEK88656.1"/>
    </source>
</evidence>
<dbReference type="AlphaFoldDB" id="A0A0B7B8L7"/>
<gene>
    <name evidence="1" type="primary">ORF166370</name>
</gene>